<comment type="caution">
    <text evidence="1">The sequence shown here is derived from an EMBL/GenBank/DDBJ whole genome shotgun (WGS) entry which is preliminary data.</text>
</comment>
<organism evidence="1 2">
    <name type="scientific">Albula glossodonta</name>
    <name type="common">roundjaw bonefish</name>
    <dbReference type="NCBI Taxonomy" id="121402"/>
    <lineage>
        <taxon>Eukaryota</taxon>
        <taxon>Metazoa</taxon>
        <taxon>Chordata</taxon>
        <taxon>Craniata</taxon>
        <taxon>Vertebrata</taxon>
        <taxon>Euteleostomi</taxon>
        <taxon>Actinopterygii</taxon>
        <taxon>Neopterygii</taxon>
        <taxon>Teleostei</taxon>
        <taxon>Albuliformes</taxon>
        <taxon>Albulidae</taxon>
        <taxon>Albula</taxon>
    </lineage>
</organism>
<protein>
    <submittedName>
        <fullName evidence="1">Uncharacterized protein</fullName>
    </submittedName>
</protein>
<accession>A0A8T2NQ27</accession>
<proteinExistence type="predicted"/>
<dbReference type="Proteomes" id="UP000824540">
    <property type="component" value="Unassembled WGS sequence"/>
</dbReference>
<gene>
    <name evidence="1" type="ORF">JZ751_019402</name>
</gene>
<reference evidence="1" key="1">
    <citation type="thesis" date="2021" institute="BYU ScholarsArchive" country="Provo, UT, USA">
        <title>Applications of and Algorithms for Genome Assembly and Genomic Analyses with an Emphasis on Marine Teleosts.</title>
        <authorList>
            <person name="Pickett B.D."/>
        </authorList>
    </citation>
    <scope>NUCLEOTIDE SEQUENCE</scope>
    <source>
        <strain evidence="1">HI-2016</strain>
    </source>
</reference>
<evidence type="ECO:0000313" key="1">
    <source>
        <dbReference type="EMBL" id="KAG9341300.1"/>
    </source>
</evidence>
<evidence type="ECO:0000313" key="2">
    <source>
        <dbReference type="Proteomes" id="UP000824540"/>
    </source>
</evidence>
<sequence>MKAAAKCLPLSHSAAAKPGLSSHSFDSSVLLAPHDSRPLTCLSLALLAGPSSVASVYLFRMNEERSIEGCKDVCGGSFSREWWLKRIPVWSSRMNFAVGCPTLPTIPEKKSEEEMGTEATP</sequence>
<dbReference type="AlphaFoldDB" id="A0A8T2NQ27"/>
<name>A0A8T2NQ27_9TELE</name>
<dbReference type="EMBL" id="JAFBMS010000036">
    <property type="protein sequence ID" value="KAG9341300.1"/>
    <property type="molecule type" value="Genomic_DNA"/>
</dbReference>
<keyword evidence="2" id="KW-1185">Reference proteome</keyword>